<dbReference type="AlphaFoldDB" id="A0A7W8XSW0"/>
<gene>
    <name evidence="3" type="ORF">GGD50_003530</name>
</gene>
<dbReference type="InterPro" id="IPR011010">
    <property type="entry name" value="DNA_brk_join_enz"/>
</dbReference>
<name>A0A7W8XSW0_9HYPH</name>
<dbReference type="Proteomes" id="UP000549882">
    <property type="component" value="Unassembled WGS sequence"/>
</dbReference>
<dbReference type="Gene3D" id="1.10.443.10">
    <property type="entry name" value="Intergrase catalytic core"/>
    <property type="match status" value="1"/>
</dbReference>
<evidence type="ECO:0000313" key="4">
    <source>
        <dbReference type="Proteomes" id="UP000549882"/>
    </source>
</evidence>
<dbReference type="EMBL" id="JACHBI010000006">
    <property type="protein sequence ID" value="MBB5574901.1"/>
    <property type="molecule type" value="Genomic_DNA"/>
</dbReference>
<feature type="region of interest" description="Disordered" evidence="2">
    <location>
        <begin position="1"/>
        <end position="47"/>
    </location>
</feature>
<accession>A0A7W8XSW0</accession>
<keyword evidence="1" id="KW-0233">DNA recombination</keyword>
<keyword evidence="4" id="KW-1185">Reference proteome</keyword>
<evidence type="ECO:0000256" key="1">
    <source>
        <dbReference type="ARBA" id="ARBA00023172"/>
    </source>
</evidence>
<dbReference type="GO" id="GO:0006310">
    <property type="term" value="P:DNA recombination"/>
    <property type="evidence" value="ECO:0007669"/>
    <property type="project" value="UniProtKB-KW"/>
</dbReference>
<evidence type="ECO:0000256" key="2">
    <source>
        <dbReference type="SAM" id="MobiDB-lite"/>
    </source>
</evidence>
<organism evidence="3 4">
    <name type="scientific">Rhizobium paranaense</name>
    <dbReference type="NCBI Taxonomy" id="1650438"/>
    <lineage>
        <taxon>Bacteria</taxon>
        <taxon>Pseudomonadati</taxon>
        <taxon>Pseudomonadota</taxon>
        <taxon>Alphaproteobacteria</taxon>
        <taxon>Hyphomicrobiales</taxon>
        <taxon>Rhizobiaceae</taxon>
        <taxon>Rhizobium/Agrobacterium group</taxon>
        <taxon>Rhizobium</taxon>
    </lineage>
</organism>
<evidence type="ECO:0000313" key="3">
    <source>
        <dbReference type="EMBL" id="MBB5574901.1"/>
    </source>
</evidence>
<dbReference type="SUPFAM" id="SSF56349">
    <property type="entry name" value="DNA breaking-rejoining enzymes"/>
    <property type="match status" value="1"/>
</dbReference>
<proteinExistence type="predicted"/>
<comment type="caution">
    <text evidence="3">The sequence shown here is derived from an EMBL/GenBank/DDBJ whole genome shotgun (WGS) entry which is preliminary data.</text>
</comment>
<dbReference type="InterPro" id="IPR013762">
    <property type="entry name" value="Integrase-like_cat_sf"/>
</dbReference>
<reference evidence="3 4" key="1">
    <citation type="submission" date="2020-08" db="EMBL/GenBank/DDBJ databases">
        <title>Genomic Encyclopedia of Type Strains, Phase IV (KMG-V): Genome sequencing to study the core and pangenomes of soil and plant-associated prokaryotes.</title>
        <authorList>
            <person name="Whitman W."/>
        </authorList>
    </citation>
    <scope>NUCLEOTIDE SEQUENCE [LARGE SCALE GENOMIC DNA]</scope>
    <source>
        <strain evidence="3 4">SEMIA 4064</strain>
    </source>
</reference>
<sequence length="128" mass="13631">MVAFASGGRRRSEVAGLRKEQLTVESPVKGEDGSPLPSLSIHLGRTKNSGASQDEVVYLTGRPVDALNAWLAAAKIDSGSVFRGIDRWGNVSRRALDPKAVNDIVGSGWEWPGGRLGSFPRTGCGRDI</sequence>
<protein>
    <submittedName>
        <fullName evidence="3">Integrase</fullName>
    </submittedName>
</protein>
<dbReference type="GO" id="GO:0003677">
    <property type="term" value="F:DNA binding"/>
    <property type="evidence" value="ECO:0007669"/>
    <property type="project" value="InterPro"/>
</dbReference>
<dbReference type="GO" id="GO:0015074">
    <property type="term" value="P:DNA integration"/>
    <property type="evidence" value="ECO:0007669"/>
    <property type="project" value="InterPro"/>
</dbReference>
<feature type="compositionally biased region" description="Basic and acidic residues" evidence="2">
    <location>
        <begin position="10"/>
        <end position="32"/>
    </location>
</feature>